<sequence length="107" mass="12068">MCAHKWSLRCCPKGRSWCQQQYFQHPKGSCDSSCPNVSLPLERATGESLGAGGRGFLRLCFLRRKGCCGIHVVEEEEEKNEGEDEREEDWVHFGRGLECCGLAGKFQ</sequence>
<dbReference type="Proteomes" id="UP001054821">
    <property type="component" value="Chromosome 3"/>
</dbReference>
<keyword evidence="2" id="KW-1185">Reference proteome</keyword>
<protein>
    <submittedName>
        <fullName evidence="1">Uncharacterized protein</fullName>
    </submittedName>
</protein>
<proteinExistence type="predicted"/>
<dbReference type="AlphaFoldDB" id="A0AAD4ZBR5"/>
<accession>A0AAD4ZBR5</accession>
<comment type="caution">
    <text evidence="1">The sequence shown here is derived from an EMBL/GenBank/DDBJ whole genome shotgun (WGS) entry which is preliminary data.</text>
</comment>
<name>A0AAD4ZBR5_PRUDU</name>
<evidence type="ECO:0000313" key="2">
    <source>
        <dbReference type="Proteomes" id="UP001054821"/>
    </source>
</evidence>
<reference evidence="1 2" key="1">
    <citation type="journal article" date="2022" name="G3 (Bethesda)">
        <title>Whole-genome sequence and methylome profiling of the almond [Prunus dulcis (Mill.) D.A. Webb] cultivar 'Nonpareil'.</title>
        <authorList>
            <person name="D'Amico-Willman K.M."/>
            <person name="Ouma W.Z."/>
            <person name="Meulia T."/>
            <person name="Sideli G.M."/>
            <person name="Gradziel T.M."/>
            <person name="Fresnedo-Ramirez J."/>
        </authorList>
    </citation>
    <scope>NUCLEOTIDE SEQUENCE [LARGE SCALE GENOMIC DNA]</scope>
    <source>
        <strain evidence="1">Clone GOH B32 T37-40</strain>
    </source>
</reference>
<gene>
    <name evidence="1" type="ORF">L3X38_018565</name>
</gene>
<dbReference type="EMBL" id="JAJFAZ020000003">
    <property type="protein sequence ID" value="KAI5339293.1"/>
    <property type="molecule type" value="Genomic_DNA"/>
</dbReference>
<organism evidence="1 2">
    <name type="scientific">Prunus dulcis</name>
    <name type="common">Almond</name>
    <name type="synonym">Amygdalus dulcis</name>
    <dbReference type="NCBI Taxonomy" id="3755"/>
    <lineage>
        <taxon>Eukaryota</taxon>
        <taxon>Viridiplantae</taxon>
        <taxon>Streptophyta</taxon>
        <taxon>Embryophyta</taxon>
        <taxon>Tracheophyta</taxon>
        <taxon>Spermatophyta</taxon>
        <taxon>Magnoliopsida</taxon>
        <taxon>eudicotyledons</taxon>
        <taxon>Gunneridae</taxon>
        <taxon>Pentapetalae</taxon>
        <taxon>rosids</taxon>
        <taxon>fabids</taxon>
        <taxon>Rosales</taxon>
        <taxon>Rosaceae</taxon>
        <taxon>Amygdaloideae</taxon>
        <taxon>Amygdaleae</taxon>
        <taxon>Prunus</taxon>
    </lineage>
</organism>
<evidence type="ECO:0000313" key="1">
    <source>
        <dbReference type="EMBL" id="KAI5339293.1"/>
    </source>
</evidence>